<dbReference type="RefSeq" id="WP_043559512.1">
    <property type="nucleotide sequence ID" value="NZ_CAJPNG010000035.1"/>
</dbReference>
<name>A0ABT4I7D2_9ACTO</name>
<dbReference type="CDD" id="cd06261">
    <property type="entry name" value="TM_PBP2"/>
    <property type="match status" value="1"/>
</dbReference>
<evidence type="ECO:0000256" key="1">
    <source>
        <dbReference type="ARBA" id="ARBA00004651"/>
    </source>
</evidence>
<evidence type="ECO:0000256" key="4">
    <source>
        <dbReference type="ARBA" id="ARBA00022692"/>
    </source>
</evidence>
<reference evidence="9" key="1">
    <citation type="submission" date="2022-10" db="EMBL/GenBank/DDBJ databases">
        <title>Genome sequence of Actinomyces israelii ATCC 10048.</title>
        <authorList>
            <person name="Watt R.M."/>
            <person name="Tong W.M."/>
        </authorList>
    </citation>
    <scope>NUCLEOTIDE SEQUENCE</scope>
    <source>
        <strain evidence="9">ATCC 10048</strain>
    </source>
</reference>
<dbReference type="InterPro" id="IPR050809">
    <property type="entry name" value="UgpAE/MalFG_permease"/>
</dbReference>
<comment type="caution">
    <text evidence="9">The sequence shown here is derived from an EMBL/GenBank/DDBJ whole genome shotgun (WGS) entry which is preliminary data.</text>
</comment>
<accession>A0ABT4I7D2</accession>
<dbReference type="InterPro" id="IPR035906">
    <property type="entry name" value="MetI-like_sf"/>
</dbReference>
<dbReference type="SUPFAM" id="SSF161098">
    <property type="entry name" value="MetI-like"/>
    <property type="match status" value="1"/>
</dbReference>
<sequence>MSTRAAGARAGRLRDRPARKQGWYLPYLIILPAVIFELFIHVVPMLTGIWMSFKKLTKFFISNWAAAPNAGLDNFRKVLDMSSSTGQGFRSSLLVTCAFTVLVVGISWGLGMLAAVVLQRPFRGRAVVRTLFLIPYALPMYAGVIAWNFMFQKDNGAINHILVDNLGILDEGAFWLIGGNAFVALVVVAIWRWWPFAFLMLMAGLQSIPDDVYEAASLDGARRFRQWWSITLPMLRPVNLVLLLNMFLWTFNDFNTPYVLFGTSQPAAGDLISFHIYNASFLTWNFGAGSAMSVLLLLALLAVSGLYIAYLNRRSEDA</sequence>
<dbReference type="Pfam" id="PF00528">
    <property type="entry name" value="BPD_transp_1"/>
    <property type="match status" value="1"/>
</dbReference>
<evidence type="ECO:0000256" key="3">
    <source>
        <dbReference type="ARBA" id="ARBA00022475"/>
    </source>
</evidence>
<feature type="transmembrane region" description="Helical" evidence="7">
    <location>
        <begin position="93"/>
        <end position="118"/>
    </location>
</feature>
<keyword evidence="6 7" id="KW-0472">Membrane</keyword>
<dbReference type="Gene3D" id="1.10.3720.10">
    <property type="entry name" value="MetI-like"/>
    <property type="match status" value="1"/>
</dbReference>
<evidence type="ECO:0000256" key="5">
    <source>
        <dbReference type="ARBA" id="ARBA00022989"/>
    </source>
</evidence>
<evidence type="ECO:0000313" key="10">
    <source>
        <dbReference type="Proteomes" id="UP001072034"/>
    </source>
</evidence>
<evidence type="ECO:0000256" key="2">
    <source>
        <dbReference type="ARBA" id="ARBA00022448"/>
    </source>
</evidence>
<dbReference type="PANTHER" id="PTHR43227">
    <property type="entry name" value="BLL4140 PROTEIN"/>
    <property type="match status" value="1"/>
</dbReference>
<feature type="transmembrane region" description="Helical" evidence="7">
    <location>
        <begin position="227"/>
        <end position="251"/>
    </location>
</feature>
<keyword evidence="2 7" id="KW-0813">Transport</keyword>
<organism evidence="9 10">
    <name type="scientific">Actinomyces israelii</name>
    <dbReference type="NCBI Taxonomy" id="1659"/>
    <lineage>
        <taxon>Bacteria</taxon>
        <taxon>Bacillati</taxon>
        <taxon>Actinomycetota</taxon>
        <taxon>Actinomycetes</taxon>
        <taxon>Actinomycetales</taxon>
        <taxon>Actinomycetaceae</taxon>
        <taxon>Actinomyces</taxon>
    </lineage>
</organism>
<dbReference type="EMBL" id="JAPTMY010000010">
    <property type="protein sequence ID" value="MCZ0857631.1"/>
    <property type="molecule type" value="Genomic_DNA"/>
</dbReference>
<keyword evidence="5 7" id="KW-1133">Transmembrane helix</keyword>
<dbReference type="Proteomes" id="UP001072034">
    <property type="component" value="Unassembled WGS sequence"/>
</dbReference>
<comment type="similarity">
    <text evidence="7">Belongs to the binding-protein-dependent transport system permease family.</text>
</comment>
<protein>
    <submittedName>
        <fullName evidence="9">Sugar ABC transporter permease</fullName>
    </submittedName>
</protein>
<proteinExistence type="inferred from homology"/>
<evidence type="ECO:0000256" key="6">
    <source>
        <dbReference type="ARBA" id="ARBA00023136"/>
    </source>
</evidence>
<feature type="domain" description="ABC transmembrane type-1" evidence="8">
    <location>
        <begin position="93"/>
        <end position="307"/>
    </location>
</feature>
<evidence type="ECO:0000256" key="7">
    <source>
        <dbReference type="RuleBase" id="RU363032"/>
    </source>
</evidence>
<gene>
    <name evidence="9" type="ORF">OHJ16_06190</name>
</gene>
<evidence type="ECO:0000259" key="8">
    <source>
        <dbReference type="PROSITE" id="PS50928"/>
    </source>
</evidence>
<dbReference type="InterPro" id="IPR000515">
    <property type="entry name" value="MetI-like"/>
</dbReference>
<dbReference type="PROSITE" id="PS50928">
    <property type="entry name" value="ABC_TM1"/>
    <property type="match status" value="1"/>
</dbReference>
<keyword evidence="10" id="KW-1185">Reference proteome</keyword>
<feature type="transmembrane region" description="Helical" evidence="7">
    <location>
        <begin position="130"/>
        <end position="152"/>
    </location>
</feature>
<dbReference type="PANTHER" id="PTHR43227:SF8">
    <property type="entry name" value="DIACETYLCHITOBIOSE UPTAKE SYSTEM PERMEASE PROTEIN DASB"/>
    <property type="match status" value="1"/>
</dbReference>
<feature type="transmembrane region" description="Helical" evidence="7">
    <location>
        <begin position="291"/>
        <end position="311"/>
    </location>
</feature>
<keyword evidence="3" id="KW-1003">Cell membrane</keyword>
<feature type="transmembrane region" description="Helical" evidence="7">
    <location>
        <begin position="172"/>
        <end position="194"/>
    </location>
</feature>
<evidence type="ECO:0000313" key="9">
    <source>
        <dbReference type="EMBL" id="MCZ0857631.1"/>
    </source>
</evidence>
<keyword evidence="4 7" id="KW-0812">Transmembrane</keyword>
<comment type="subcellular location">
    <subcellularLocation>
        <location evidence="1 7">Cell membrane</location>
        <topology evidence="1 7">Multi-pass membrane protein</topology>
    </subcellularLocation>
</comment>
<feature type="transmembrane region" description="Helical" evidence="7">
    <location>
        <begin position="24"/>
        <end position="50"/>
    </location>
</feature>